<dbReference type="EMBL" id="JAVIJP010000005">
    <property type="protein sequence ID" value="KAL3654045.1"/>
    <property type="molecule type" value="Genomic_DNA"/>
</dbReference>
<feature type="region of interest" description="Disordered" evidence="1">
    <location>
        <begin position="1"/>
        <end position="94"/>
    </location>
</feature>
<comment type="caution">
    <text evidence="2">The sequence shown here is derived from an EMBL/GenBank/DDBJ whole genome shotgun (WGS) entry which is preliminary data.</text>
</comment>
<evidence type="ECO:0000256" key="1">
    <source>
        <dbReference type="SAM" id="MobiDB-lite"/>
    </source>
</evidence>
<dbReference type="AlphaFoldDB" id="A0ABD3EI11"/>
<name>A0ABD3EI11_9LAMI</name>
<dbReference type="Proteomes" id="UP001632038">
    <property type="component" value="Unassembled WGS sequence"/>
</dbReference>
<keyword evidence="3" id="KW-1185">Reference proteome</keyword>
<evidence type="ECO:0000313" key="3">
    <source>
        <dbReference type="Proteomes" id="UP001632038"/>
    </source>
</evidence>
<gene>
    <name evidence="2" type="ORF">CASFOL_003726</name>
</gene>
<sequence>MPKLQRHTPLAGKRKASEPPLATPSKSTTAKPAKISAATTKNEDITKSPSETPYKAKTSNQQKTPFAGQTKDHSQTRFFTGRSSKDLPKKISNT</sequence>
<feature type="compositionally biased region" description="Basic and acidic residues" evidence="1">
    <location>
        <begin position="83"/>
        <end position="94"/>
    </location>
</feature>
<protein>
    <submittedName>
        <fullName evidence="2">Uncharacterized protein</fullName>
    </submittedName>
</protein>
<reference evidence="3" key="1">
    <citation type="journal article" date="2024" name="IScience">
        <title>Strigolactones Initiate the Formation of Haustorium-like Structures in Castilleja.</title>
        <authorList>
            <person name="Buerger M."/>
            <person name="Peterson D."/>
            <person name="Chory J."/>
        </authorList>
    </citation>
    <scope>NUCLEOTIDE SEQUENCE [LARGE SCALE GENOMIC DNA]</scope>
</reference>
<organism evidence="2 3">
    <name type="scientific">Castilleja foliolosa</name>
    <dbReference type="NCBI Taxonomy" id="1961234"/>
    <lineage>
        <taxon>Eukaryota</taxon>
        <taxon>Viridiplantae</taxon>
        <taxon>Streptophyta</taxon>
        <taxon>Embryophyta</taxon>
        <taxon>Tracheophyta</taxon>
        <taxon>Spermatophyta</taxon>
        <taxon>Magnoliopsida</taxon>
        <taxon>eudicotyledons</taxon>
        <taxon>Gunneridae</taxon>
        <taxon>Pentapetalae</taxon>
        <taxon>asterids</taxon>
        <taxon>lamiids</taxon>
        <taxon>Lamiales</taxon>
        <taxon>Orobanchaceae</taxon>
        <taxon>Pedicularideae</taxon>
        <taxon>Castillejinae</taxon>
        <taxon>Castilleja</taxon>
    </lineage>
</organism>
<proteinExistence type="predicted"/>
<accession>A0ABD3EI11</accession>
<feature type="compositionally biased region" description="Polar residues" evidence="1">
    <location>
        <begin position="47"/>
        <end position="64"/>
    </location>
</feature>
<evidence type="ECO:0000313" key="2">
    <source>
        <dbReference type="EMBL" id="KAL3654045.1"/>
    </source>
</evidence>